<comment type="caution">
    <text evidence="9">The sequence shown here is derived from an EMBL/GenBank/DDBJ whole genome shotgun (WGS) entry which is preliminary data.</text>
</comment>
<evidence type="ECO:0000313" key="9">
    <source>
        <dbReference type="EMBL" id="KGM32263.1"/>
    </source>
</evidence>
<keyword evidence="4 7" id="KW-0808">Transferase</keyword>
<accession>A0A0A0D2Z5</accession>
<dbReference type="OrthoDB" id="9802090at2"/>
<dbReference type="EMBL" id="JANX01000348">
    <property type="protein sequence ID" value="KGM32263.1"/>
    <property type="molecule type" value="Genomic_DNA"/>
</dbReference>
<proteinExistence type="inferred from homology"/>
<dbReference type="PROSITE" id="PS51625">
    <property type="entry name" value="SAM_MT_TRMB"/>
    <property type="match status" value="1"/>
</dbReference>
<dbReference type="Proteomes" id="UP000029995">
    <property type="component" value="Unassembled WGS sequence"/>
</dbReference>
<dbReference type="Pfam" id="PF02390">
    <property type="entry name" value="Methyltransf_4"/>
    <property type="match status" value="1"/>
</dbReference>
<comment type="caution">
    <text evidence="7">Lacks conserved residue(s) required for the propagation of feature annotation.</text>
</comment>
<feature type="binding site" evidence="7">
    <location>
        <begin position="213"/>
        <end position="216"/>
    </location>
    <ligand>
        <name>substrate</name>
    </ligand>
</feature>
<comment type="catalytic activity">
    <reaction evidence="1 7">
        <text>guanosine(46) in tRNA + S-adenosyl-L-methionine = N(7)-methylguanosine(46) in tRNA + S-adenosyl-L-homocysteine</text>
        <dbReference type="Rhea" id="RHEA:42708"/>
        <dbReference type="Rhea" id="RHEA-COMP:10188"/>
        <dbReference type="Rhea" id="RHEA-COMP:10189"/>
        <dbReference type="ChEBI" id="CHEBI:57856"/>
        <dbReference type="ChEBI" id="CHEBI:59789"/>
        <dbReference type="ChEBI" id="CHEBI:74269"/>
        <dbReference type="ChEBI" id="CHEBI:74480"/>
        <dbReference type="EC" id="2.1.1.33"/>
    </reaction>
</comment>
<keyword evidence="5 7" id="KW-0949">S-adenosyl-L-methionine</keyword>
<evidence type="ECO:0000256" key="4">
    <source>
        <dbReference type="ARBA" id="ARBA00022679"/>
    </source>
</evidence>
<feature type="compositionally biased region" description="Basic residues" evidence="8">
    <location>
        <begin position="10"/>
        <end position="20"/>
    </location>
</feature>
<dbReference type="InterPro" id="IPR029063">
    <property type="entry name" value="SAM-dependent_MTases_sf"/>
</dbReference>
<evidence type="ECO:0000313" key="10">
    <source>
        <dbReference type="Proteomes" id="UP000029995"/>
    </source>
</evidence>
<dbReference type="PANTHER" id="PTHR23417:SF14">
    <property type="entry name" value="PENTACOTRIPEPTIDE-REPEAT REGION OF PRORP DOMAIN-CONTAINING PROTEIN"/>
    <property type="match status" value="1"/>
</dbReference>
<dbReference type="GO" id="GO:0008176">
    <property type="term" value="F:tRNA (guanine(46)-N7)-methyltransferase activity"/>
    <property type="evidence" value="ECO:0007669"/>
    <property type="project" value="UniProtKB-UniRule"/>
</dbReference>
<dbReference type="SUPFAM" id="SSF53335">
    <property type="entry name" value="S-adenosyl-L-methionine-dependent methyltransferases"/>
    <property type="match status" value="1"/>
</dbReference>
<evidence type="ECO:0000256" key="2">
    <source>
        <dbReference type="ARBA" id="ARBA00003015"/>
    </source>
</evidence>
<feature type="binding site" evidence="7">
    <location>
        <position position="143"/>
    </location>
    <ligand>
        <name>substrate</name>
    </ligand>
</feature>
<evidence type="ECO:0000256" key="3">
    <source>
        <dbReference type="ARBA" id="ARBA00022603"/>
    </source>
</evidence>
<keyword evidence="3 7" id="KW-0489">Methyltransferase</keyword>
<dbReference type="UniPathway" id="UPA00989"/>
<keyword evidence="6 7" id="KW-0819">tRNA processing</keyword>
<gene>
    <name evidence="7" type="primary">trmB</name>
    <name evidence="9" type="ORF">P409_22415</name>
</gene>
<evidence type="ECO:0000256" key="7">
    <source>
        <dbReference type="HAMAP-Rule" id="MF_01057"/>
    </source>
</evidence>
<dbReference type="RefSeq" id="WP_034843899.1">
    <property type="nucleotide sequence ID" value="NZ_JANX01000348.1"/>
</dbReference>
<dbReference type="HAMAP" id="MF_01057">
    <property type="entry name" value="tRNA_methyltr_TrmB"/>
    <property type="match status" value="1"/>
</dbReference>
<dbReference type="InterPro" id="IPR003358">
    <property type="entry name" value="tRNA_(Gua-N-7)_MeTrfase_Trmb"/>
</dbReference>
<feature type="binding site" evidence="7">
    <location>
        <position position="139"/>
    </location>
    <ligand>
        <name>S-adenosyl-L-methionine</name>
        <dbReference type="ChEBI" id="CHEBI:59789"/>
    </ligand>
</feature>
<dbReference type="EC" id="2.1.1.33" evidence="7"/>
<sequence>MTETDGGAEKRRHFHGRRHGRKLRAGRAALIETLLPRLTVALPEHGGALDPAALFPRPPRELWVEIGFGAGEHLAWQAAHHPDVGFIGCEPFINGMSTLLAMVERDGLDMVRLWPDDARPLLDRLPEGSVGRLFLLFADPWPKLRHHNRRFIQDDTVADLARLLKDGGELRIATDDAPLLDWSLQRVRRNPAFAWTAEGPSDWRERPADWPPTRYEEKALHGRPYYLRFRRRPRG</sequence>
<protein>
    <recommendedName>
        <fullName evidence="7">tRNA (guanine-N(7)-)-methyltransferase</fullName>
        <ecNumber evidence="7">2.1.1.33</ecNumber>
    </recommendedName>
    <alternativeName>
        <fullName evidence="7">tRNA (guanine(46)-N(7))-methyltransferase</fullName>
    </alternativeName>
    <alternativeName>
        <fullName evidence="7">tRNA(m7G46)-methyltransferase</fullName>
    </alternativeName>
</protein>
<evidence type="ECO:0000256" key="8">
    <source>
        <dbReference type="SAM" id="MobiDB-lite"/>
    </source>
</evidence>
<feature type="binding site" evidence="7">
    <location>
        <position position="90"/>
    </location>
    <ligand>
        <name>S-adenosyl-L-methionine</name>
        <dbReference type="ChEBI" id="CHEBI:59789"/>
    </ligand>
</feature>
<feature type="binding site" evidence="7">
    <location>
        <position position="65"/>
    </location>
    <ligand>
        <name>S-adenosyl-L-methionine</name>
        <dbReference type="ChEBI" id="CHEBI:59789"/>
    </ligand>
</feature>
<dbReference type="PANTHER" id="PTHR23417">
    <property type="entry name" value="3-DEOXY-D-MANNO-OCTULOSONIC-ACID TRANSFERASE/TRNA GUANINE-N 7 - -METHYLTRANSFERASE"/>
    <property type="match status" value="1"/>
</dbReference>
<dbReference type="AlphaFoldDB" id="A0A0A0D2Z5"/>
<dbReference type="Gene3D" id="3.40.50.150">
    <property type="entry name" value="Vaccinia Virus protein VP39"/>
    <property type="match status" value="1"/>
</dbReference>
<feature type="region of interest" description="Disordered" evidence="8">
    <location>
        <begin position="1"/>
        <end position="20"/>
    </location>
</feature>
<evidence type="ECO:0000256" key="5">
    <source>
        <dbReference type="ARBA" id="ARBA00022691"/>
    </source>
</evidence>
<comment type="pathway">
    <text evidence="7">tRNA modification; N(7)-methylguanine-tRNA biosynthesis.</text>
</comment>
<dbReference type="InterPro" id="IPR055361">
    <property type="entry name" value="tRNA_methyltr_TrmB_bact"/>
</dbReference>
<reference evidence="9 10" key="1">
    <citation type="submission" date="2014-01" db="EMBL/GenBank/DDBJ databases">
        <title>Genome sequence determination for a cystic fibrosis isolate, Inquilinus limosus.</title>
        <authorList>
            <person name="Pino M."/>
            <person name="Di Conza J."/>
            <person name="Gutkind G."/>
        </authorList>
    </citation>
    <scope>NUCLEOTIDE SEQUENCE [LARGE SCALE GENOMIC DNA]</scope>
    <source>
        <strain evidence="9 10">MP06</strain>
    </source>
</reference>
<feature type="binding site" evidence="7">
    <location>
        <position position="175"/>
    </location>
    <ligand>
        <name>substrate</name>
    </ligand>
</feature>
<evidence type="ECO:0000256" key="6">
    <source>
        <dbReference type="ARBA" id="ARBA00022694"/>
    </source>
</evidence>
<organism evidence="9 10">
    <name type="scientific">Inquilinus limosus MP06</name>
    <dbReference type="NCBI Taxonomy" id="1398085"/>
    <lineage>
        <taxon>Bacteria</taxon>
        <taxon>Pseudomonadati</taxon>
        <taxon>Pseudomonadota</taxon>
        <taxon>Alphaproteobacteria</taxon>
        <taxon>Rhodospirillales</taxon>
        <taxon>Rhodospirillaceae</taxon>
        <taxon>Inquilinus</taxon>
    </lineage>
</organism>
<evidence type="ECO:0000256" key="1">
    <source>
        <dbReference type="ARBA" id="ARBA00000142"/>
    </source>
</evidence>
<dbReference type="GO" id="GO:0043527">
    <property type="term" value="C:tRNA methyltransferase complex"/>
    <property type="evidence" value="ECO:0007669"/>
    <property type="project" value="TreeGrafter"/>
</dbReference>
<name>A0A0A0D2Z5_9PROT</name>
<feature type="binding site" evidence="7">
    <location>
        <position position="117"/>
    </location>
    <ligand>
        <name>S-adenosyl-L-methionine</name>
        <dbReference type="ChEBI" id="CHEBI:59789"/>
    </ligand>
</feature>
<comment type="function">
    <text evidence="2 7">Catalyzes the formation of N(7)-methylguanine at position 46 (m7G46) in tRNA.</text>
</comment>
<comment type="similarity">
    <text evidence="7">Belongs to the class I-like SAM-binding methyltransferase superfamily. TrmB family.</text>
</comment>